<protein>
    <recommendedName>
        <fullName evidence="3">Glycosyltransferase family 1 protein</fullName>
    </recommendedName>
</protein>
<organism evidence="1 2">
    <name type="scientific">Photobacterium piscicola</name>
    <dbReference type="NCBI Taxonomy" id="1378299"/>
    <lineage>
        <taxon>Bacteria</taxon>
        <taxon>Pseudomonadati</taxon>
        <taxon>Pseudomonadota</taxon>
        <taxon>Gammaproteobacteria</taxon>
        <taxon>Vibrionales</taxon>
        <taxon>Vibrionaceae</taxon>
        <taxon>Photobacterium</taxon>
    </lineage>
</organism>
<dbReference type="OrthoDB" id="9807414at2"/>
<accession>A0A1T5HVT3</accession>
<name>A0A1T5HVT3_9GAMM</name>
<dbReference type="EMBL" id="FUZI01000001">
    <property type="protein sequence ID" value="SKC30948.1"/>
    <property type="molecule type" value="Genomic_DNA"/>
</dbReference>
<evidence type="ECO:0008006" key="3">
    <source>
        <dbReference type="Google" id="ProtNLM"/>
    </source>
</evidence>
<evidence type="ECO:0000313" key="2">
    <source>
        <dbReference type="Proteomes" id="UP000189966"/>
    </source>
</evidence>
<dbReference type="Proteomes" id="UP000189966">
    <property type="component" value="Unassembled WGS sequence"/>
</dbReference>
<gene>
    <name evidence="1" type="ORF">CZ809_00425</name>
</gene>
<proteinExistence type="predicted"/>
<evidence type="ECO:0000313" key="1">
    <source>
        <dbReference type="EMBL" id="SKC30948.1"/>
    </source>
</evidence>
<reference evidence="1 2" key="1">
    <citation type="submission" date="2017-02" db="EMBL/GenBank/DDBJ databases">
        <authorList>
            <person name="Peterson S.W."/>
        </authorList>
    </citation>
    <scope>NUCLEOTIDE SEQUENCE [LARGE SCALE GENOMIC DNA]</scope>
    <source>
        <strain evidence="2">type strain: NCCB 100098</strain>
    </source>
</reference>
<sequence length="376" mass="44059">MVKSINIVMNHRGSVNTGSVRIPFLALGNALRQLPMVNLHINDYENYRKYDVAIFHTDDDDIFSARNDNPNLIIGLVKPHHERRIEPLFNSLKLRSLVYQSRLFFNDKLYPYIKKRNEKLKASDFLIADTIDLRNKFEFEGYKSIYLKLVEEFPEGLTPDNGLSEKSENSIYFGYHGNYRHLLESKSYIFPALNKLNEKYNVKLKVVTNLDHVQKKLGNEFDIEMFEYSYPEIYDFLSDVDIGLVPNNIPYRGRISKFLIYDAGCYLWITDRKHDMQLRFKESANAGRAYIFAQLNIPFISCPVPEVSSVFGGFMPDCIPVGEKSWYMSIIKLANNKKRRLEISKKLNKLVFMELSPKFEALKLVKYIQKEFYENK</sequence>
<dbReference type="AlphaFoldDB" id="A0A1T5HVT3"/>
<dbReference type="RefSeq" id="WP_080155791.1">
    <property type="nucleotide sequence ID" value="NZ_FUZI01000001.1"/>
</dbReference>